<proteinExistence type="predicted"/>
<sequence>MKNKIIISLLLLSSLLLASGGSIYTRYGIGDIFLYNSARELGSGGTGIAFSSHDNIGTLNPAGWNSISLTRFSTGVNFKGYGLSDNSQSAFYTETDFSGMLVAFPISNDYGITLVGGLTPYSNINYDVVYDQESPELGKHTIEYSGSGGLSRAFLGFSYRLPFELSLGITLEYFSGKTDYLSRLEFEDQINFTNSEYLLSTKNHGVGYTFGIISPDFSNFLSLETISDLRIGATYHIVNTINSDSVVAYRNSRGFEEYRNSEFTREIPTRMGVGLSLKWKEKYTFMFDFVNQKFSDFTEDDVRYSFLRDLTRYSLGFEYRHGSGRFGSTWEQMIWRAGLSYEQSQYVVNGNGIDEMAAYAGFSFPMGYDNSIDFGFKYGIRGTTDFNLIKENIFAAFITINFGDLWFIRPER</sequence>
<dbReference type="SUPFAM" id="SSF56935">
    <property type="entry name" value="Porins"/>
    <property type="match status" value="1"/>
</dbReference>
<dbReference type="AlphaFoldDB" id="A0A0W8FYE3"/>
<reference evidence="1" key="1">
    <citation type="journal article" date="2015" name="Proc. Natl. Acad. Sci. U.S.A.">
        <title>Networks of energetic and metabolic interactions define dynamics in microbial communities.</title>
        <authorList>
            <person name="Embree M."/>
            <person name="Liu J.K."/>
            <person name="Al-Bassam M.M."/>
            <person name="Zengler K."/>
        </authorList>
    </citation>
    <scope>NUCLEOTIDE SEQUENCE</scope>
</reference>
<gene>
    <name evidence="1" type="ORF">ASZ90_004911</name>
</gene>
<comment type="caution">
    <text evidence="1">The sequence shown here is derived from an EMBL/GenBank/DDBJ whole genome shotgun (WGS) entry which is preliminary data.</text>
</comment>
<evidence type="ECO:0000313" key="1">
    <source>
        <dbReference type="EMBL" id="KUG25267.1"/>
    </source>
</evidence>
<dbReference type="Gene3D" id="2.40.160.60">
    <property type="entry name" value="Outer membrane protein transport protein (OMPP1/FadL/TodX)"/>
    <property type="match status" value="1"/>
</dbReference>
<accession>A0A0W8FYE3</accession>
<dbReference type="EMBL" id="LNQE01000730">
    <property type="protein sequence ID" value="KUG25267.1"/>
    <property type="molecule type" value="Genomic_DNA"/>
</dbReference>
<name>A0A0W8FYE3_9ZZZZ</name>
<protein>
    <submittedName>
        <fullName evidence="1">Putative outer membrane protein</fullName>
    </submittedName>
</protein>
<organism evidence="1">
    <name type="scientific">hydrocarbon metagenome</name>
    <dbReference type="NCBI Taxonomy" id="938273"/>
    <lineage>
        <taxon>unclassified sequences</taxon>
        <taxon>metagenomes</taxon>
        <taxon>ecological metagenomes</taxon>
    </lineage>
</organism>